<reference evidence="7" key="1">
    <citation type="submission" date="2017-03" db="EMBL/GenBank/DDBJ databases">
        <authorList>
            <person name="Monnet C."/>
        </authorList>
    </citation>
    <scope>NUCLEOTIDE SEQUENCE [LARGE SCALE GENOMIC DNA]</scope>
    <source>
        <strain evidence="7">SJ5-8</strain>
    </source>
</reference>
<evidence type="ECO:0000256" key="2">
    <source>
        <dbReference type="ARBA" id="ARBA00023172"/>
    </source>
</evidence>
<dbReference type="SUPFAM" id="SSF56349">
    <property type="entry name" value="DNA breaking-rejoining enzymes"/>
    <property type="match status" value="1"/>
</dbReference>
<dbReference type="InterPro" id="IPR002104">
    <property type="entry name" value="Integrase_catalytic"/>
</dbReference>
<evidence type="ECO:0000259" key="5">
    <source>
        <dbReference type="PROSITE" id="PS51900"/>
    </source>
</evidence>
<dbReference type="GO" id="GO:0006310">
    <property type="term" value="P:DNA recombination"/>
    <property type="evidence" value="ECO:0007669"/>
    <property type="project" value="UniProtKB-KW"/>
</dbReference>
<dbReference type="PROSITE" id="PS51900">
    <property type="entry name" value="CB"/>
    <property type="match status" value="1"/>
</dbReference>
<dbReference type="Pfam" id="PF00589">
    <property type="entry name" value="Phage_integrase"/>
    <property type="match status" value="1"/>
</dbReference>
<dbReference type="PANTHER" id="PTHR30349:SF90">
    <property type="entry name" value="TYROSINE RECOMBINASE XERD"/>
    <property type="match status" value="1"/>
</dbReference>
<dbReference type="InterPro" id="IPR044068">
    <property type="entry name" value="CB"/>
</dbReference>
<name>A0A2H1L238_9MICO</name>
<dbReference type="InterPro" id="IPR013762">
    <property type="entry name" value="Integrase-like_cat_sf"/>
</dbReference>
<feature type="domain" description="Core-binding (CB)" evidence="5">
    <location>
        <begin position="108"/>
        <end position="193"/>
    </location>
</feature>
<dbReference type="EMBL" id="FXZM01000002">
    <property type="protein sequence ID" value="SMY10795.1"/>
    <property type="molecule type" value="Genomic_DNA"/>
</dbReference>
<dbReference type="InterPro" id="IPR011010">
    <property type="entry name" value="DNA_brk_join_enz"/>
</dbReference>
<protein>
    <submittedName>
        <fullName evidence="6">Site-specific recombinase XerD</fullName>
    </submittedName>
</protein>
<dbReference type="PROSITE" id="PS51898">
    <property type="entry name" value="TYR_RECOMBINASE"/>
    <property type="match status" value="1"/>
</dbReference>
<gene>
    <name evidence="6" type="ORF">BJEO58_00370</name>
</gene>
<evidence type="ECO:0000313" key="7">
    <source>
        <dbReference type="Proteomes" id="UP000234462"/>
    </source>
</evidence>
<dbReference type="InterPro" id="IPR050090">
    <property type="entry name" value="Tyrosine_recombinase_XerCD"/>
</dbReference>
<dbReference type="OrthoDB" id="9802329at2"/>
<accession>A0A2H1L238</accession>
<dbReference type="Gene3D" id="1.10.150.130">
    <property type="match status" value="1"/>
</dbReference>
<evidence type="ECO:0000256" key="1">
    <source>
        <dbReference type="ARBA" id="ARBA00023125"/>
    </source>
</evidence>
<dbReference type="Proteomes" id="UP000234462">
    <property type="component" value="Unassembled WGS sequence"/>
</dbReference>
<dbReference type="InterPro" id="IPR010998">
    <property type="entry name" value="Integrase_recombinase_N"/>
</dbReference>
<dbReference type="GO" id="GO:0015074">
    <property type="term" value="P:DNA integration"/>
    <property type="evidence" value="ECO:0007669"/>
    <property type="project" value="InterPro"/>
</dbReference>
<keyword evidence="2" id="KW-0233">DNA recombination</keyword>
<keyword evidence="1 3" id="KW-0238">DNA-binding</keyword>
<keyword evidence="7" id="KW-1185">Reference proteome</keyword>
<dbReference type="Gene3D" id="1.10.443.10">
    <property type="entry name" value="Intergrase catalytic core"/>
    <property type="match status" value="1"/>
</dbReference>
<feature type="domain" description="Tyr recombinase" evidence="4">
    <location>
        <begin position="211"/>
        <end position="395"/>
    </location>
</feature>
<dbReference type="AlphaFoldDB" id="A0A2H1L238"/>
<evidence type="ECO:0000259" key="4">
    <source>
        <dbReference type="PROSITE" id="PS51898"/>
    </source>
</evidence>
<evidence type="ECO:0000256" key="3">
    <source>
        <dbReference type="PROSITE-ProRule" id="PRU01248"/>
    </source>
</evidence>
<evidence type="ECO:0000313" key="6">
    <source>
        <dbReference type="EMBL" id="SMY10795.1"/>
    </source>
</evidence>
<proteinExistence type="predicted"/>
<dbReference type="GO" id="GO:0003677">
    <property type="term" value="F:DNA binding"/>
    <property type="evidence" value="ECO:0007669"/>
    <property type="project" value="UniProtKB-UniRule"/>
</dbReference>
<dbReference type="PANTHER" id="PTHR30349">
    <property type="entry name" value="PHAGE INTEGRASE-RELATED"/>
    <property type="match status" value="1"/>
</dbReference>
<organism evidence="6 7">
    <name type="scientific">Brevibacterium jeotgali</name>
    <dbReference type="NCBI Taxonomy" id="1262550"/>
    <lineage>
        <taxon>Bacteria</taxon>
        <taxon>Bacillati</taxon>
        <taxon>Actinomycetota</taxon>
        <taxon>Actinomycetes</taxon>
        <taxon>Micrococcales</taxon>
        <taxon>Brevibacteriaceae</taxon>
        <taxon>Brevibacterium</taxon>
    </lineage>
</organism>
<sequence>MDTTVTHLGTVVIVALRAAGYMESTIGNYQKTIKALTEFAADRGSAYTPELGAEFASMTISPRTGRFSVQRRFDFGRLIDVIDSYVRTGHVDLSIRSRGGGGRQPTCDEFTALNAEWEEDMHERGLAPATREAYGRVARGYLVYLEDQGISDLDDAGPATITGYFTYLLDHGWAQSSLSWQVSNFRPFMKFTGRCDLVDAIALIGARRSHAIIPVLTDDDAERLVNACASSPMISSRDAAITLLALLTGLRACDIINLRLDDIEWRTQTISLIQQKTHNPVLLPLPGLLATRLADYVLEDRPDSDDDHVFLRSVAPPTQLADHASIYVITAATFRKAGVTDVKAGTRFLRHTAASRLLRAATPLPTIAAVLGHASQESTNVYMNVDHDHLLACVLPVPTGARS</sequence>